<evidence type="ECO:0000256" key="4">
    <source>
        <dbReference type="ARBA" id="ARBA00022989"/>
    </source>
</evidence>
<dbReference type="PANTHER" id="PTHR33545:SF5">
    <property type="entry name" value="UPF0750 MEMBRANE PROTEIN YITT"/>
    <property type="match status" value="1"/>
</dbReference>
<dbReference type="OrthoDB" id="401129at2"/>
<gene>
    <name evidence="7" type="ORF">E1I18_00620</name>
</gene>
<feature type="transmembrane region" description="Helical" evidence="6">
    <location>
        <begin position="191"/>
        <end position="213"/>
    </location>
</feature>
<comment type="caution">
    <text evidence="7">The sequence shown here is derived from an EMBL/GenBank/DDBJ whole genome shotgun (WGS) entry which is preliminary data.</text>
</comment>
<keyword evidence="2" id="KW-1003">Cell membrane</keyword>
<protein>
    <submittedName>
        <fullName evidence="7">YitT family protein</fullName>
    </submittedName>
</protein>
<proteinExistence type="predicted"/>
<keyword evidence="5 6" id="KW-0472">Membrane</keyword>
<sequence>MQNIPNPNSNNSHLADNVMDNKIKEYKMGSYAYDYRNPHQDDIKNRRIKQYFIKTFFMFVSAFVFNFGVVVFLHQAETIPSGLSGLPLLITLIWEPTRPYFALMYLGFNVPLFIIFARKLRRTFLLHTLEFMVFQIIINFSLTFEFLHDNKSISDLFNEVFNVAPGWSRDIVIISQNGQKTLLENPTTWPILANGLIGSVFIGTAIAIAWKFGGSSGGSDLIGYYFSTRKQKNVGVVLSIIAVITSVVFLVIFAFARPHHNSALVEVIKYADGKVYNVYSDSGQKVWIGMREVTSFLYIVVVTGMITMLYPKYKKVRLEIVCSSGFDVILKYFKDIRYWHAYQISEATSGYTGETVYKIQTIMLFLEAKNIIKDLRNLNPSVWISVNPVNSTLGRFNTHYVDSN</sequence>
<feature type="transmembrane region" description="Helical" evidence="6">
    <location>
        <begin position="100"/>
        <end position="117"/>
    </location>
</feature>
<dbReference type="InterPro" id="IPR051461">
    <property type="entry name" value="UPF0750_membrane"/>
</dbReference>
<keyword evidence="8" id="KW-1185">Reference proteome</keyword>
<evidence type="ECO:0000313" key="8">
    <source>
        <dbReference type="Proteomes" id="UP000320801"/>
    </source>
</evidence>
<dbReference type="Pfam" id="PF02588">
    <property type="entry name" value="YitT_membrane"/>
    <property type="match status" value="1"/>
</dbReference>
<dbReference type="EMBL" id="SMDN01000002">
    <property type="protein sequence ID" value="TQC54094.1"/>
    <property type="molecule type" value="Genomic_DNA"/>
</dbReference>
<organism evidence="7 8">
    <name type="scientific">Mycoplasmopsis mucosicanis</name>
    <dbReference type="NCBI Taxonomy" id="458208"/>
    <lineage>
        <taxon>Bacteria</taxon>
        <taxon>Bacillati</taxon>
        <taxon>Mycoplasmatota</taxon>
        <taxon>Mycoplasmoidales</taxon>
        <taxon>Metamycoplasmataceae</taxon>
        <taxon>Mycoplasmopsis</taxon>
    </lineage>
</organism>
<keyword evidence="3 6" id="KW-0812">Transmembrane</keyword>
<dbReference type="PANTHER" id="PTHR33545">
    <property type="entry name" value="UPF0750 MEMBRANE PROTEIN YITT-RELATED"/>
    <property type="match status" value="1"/>
</dbReference>
<dbReference type="Proteomes" id="UP000320801">
    <property type="component" value="Unassembled WGS sequence"/>
</dbReference>
<comment type="subcellular location">
    <subcellularLocation>
        <location evidence="1">Cell membrane</location>
        <topology evidence="1">Multi-pass membrane protein</topology>
    </subcellularLocation>
</comment>
<evidence type="ECO:0000256" key="1">
    <source>
        <dbReference type="ARBA" id="ARBA00004651"/>
    </source>
</evidence>
<evidence type="ECO:0000256" key="3">
    <source>
        <dbReference type="ARBA" id="ARBA00022692"/>
    </source>
</evidence>
<dbReference type="InterPro" id="IPR003740">
    <property type="entry name" value="YitT"/>
</dbReference>
<feature type="transmembrane region" description="Helical" evidence="6">
    <location>
        <begin position="234"/>
        <end position="256"/>
    </location>
</feature>
<dbReference type="RefSeq" id="WP_141483676.1">
    <property type="nucleotide sequence ID" value="NZ_SMDN01000002.1"/>
</dbReference>
<name>A0A507SV68_9BACT</name>
<dbReference type="AlphaFoldDB" id="A0A507SV68"/>
<feature type="transmembrane region" description="Helical" evidence="6">
    <location>
        <begin position="51"/>
        <end position="73"/>
    </location>
</feature>
<evidence type="ECO:0000256" key="5">
    <source>
        <dbReference type="ARBA" id="ARBA00023136"/>
    </source>
</evidence>
<evidence type="ECO:0000256" key="2">
    <source>
        <dbReference type="ARBA" id="ARBA00022475"/>
    </source>
</evidence>
<accession>A0A507SV68</accession>
<reference evidence="7 8" key="1">
    <citation type="submission" date="2019-03" db="EMBL/GenBank/DDBJ databases">
        <title>Characterization of a novel Mycoplasma cynos real-time PCR assay.</title>
        <authorList>
            <person name="Tallmadge R.L."/>
            <person name="Mitchell P.K."/>
            <person name="Goodman L."/>
        </authorList>
    </citation>
    <scope>NUCLEOTIDE SEQUENCE [LARGE SCALE GENOMIC DNA]</scope>
    <source>
        <strain evidence="7 8">1642</strain>
    </source>
</reference>
<feature type="transmembrane region" description="Helical" evidence="6">
    <location>
        <begin position="124"/>
        <end position="142"/>
    </location>
</feature>
<dbReference type="GO" id="GO:0005886">
    <property type="term" value="C:plasma membrane"/>
    <property type="evidence" value="ECO:0007669"/>
    <property type="project" value="UniProtKB-SubCell"/>
</dbReference>
<keyword evidence="4 6" id="KW-1133">Transmembrane helix</keyword>
<evidence type="ECO:0000256" key="6">
    <source>
        <dbReference type="SAM" id="Phobius"/>
    </source>
</evidence>
<feature type="transmembrane region" description="Helical" evidence="6">
    <location>
        <begin position="293"/>
        <end position="310"/>
    </location>
</feature>
<evidence type="ECO:0000313" key="7">
    <source>
        <dbReference type="EMBL" id="TQC54094.1"/>
    </source>
</evidence>